<feature type="domain" description="Mur ligase C-terminal" evidence="13">
    <location>
        <begin position="320"/>
        <end position="439"/>
    </location>
</feature>
<name>A0A1I5DQY9_9FLAO</name>
<gene>
    <name evidence="10" type="primary">murF</name>
    <name evidence="15" type="ORF">SAMN04487989_1111</name>
</gene>
<dbReference type="EMBL" id="FOVN01000011">
    <property type="protein sequence ID" value="SFO01672.1"/>
    <property type="molecule type" value="Genomic_DNA"/>
</dbReference>
<dbReference type="Proteomes" id="UP000198705">
    <property type="component" value="Unassembled WGS sequence"/>
</dbReference>
<evidence type="ECO:0000256" key="9">
    <source>
        <dbReference type="ARBA" id="ARBA00023316"/>
    </source>
</evidence>
<evidence type="ECO:0000256" key="3">
    <source>
        <dbReference type="ARBA" id="ARBA00022618"/>
    </source>
</evidence>
<evidence type="ECO:0000256" key="10">
    <source>
        <dbReference type="HAMAP-Rule" id="MF_02019"/>
    </source>
</evidence>
<evidence type="ECO:0000313" key="15">
    <source>
        <dbReference type="EMBL" id="SFO01672.1"/>
    </source>
</evidence>
<dbReference type="PANTHER" id="PTHR43024:SF1">
    <property type="entry name" value="UDP-N-ACETYLMURAMOYL-TRIPEPTIDE--D-ALANYL-D-ALANINE LIGASE"/>
    <property type="match status" value="1"/>
</dbReference>
<dbReference type="Pfam" id="PF01225">
    <property type="entry name" value="Mur_ligase"/>
    <property type="match status" value="1"/>
</dbReference>
<dbReference type="UniPathway" id="UPA00219"/>
<dbReference type="GO" id="GO:0005524">
    <property type="term" value="F:ATP binding"/>
    <property type="evidence" value="ECO:0007669"/>
    <property type="project" value="UniProtKB-UniRule"/>
</dbReference>
<dbReference type="Pfam" id="PF08245">
    <property type="entry name" value="Mur_ligase_M"/>
    <property type="match status" value="1"/>
</dbReference>
<feature type="domain" description="Mur ligase N-terminal catalytic" evidence="12">
    <location>
        <begin position="27"/>
        <end position="74"/>
    </location>
</feature>
<evidence type="ECO:0000313" key="16">
    <source>
        <dbReference type="Proteomes" id="UP000198705"/>
    </source>
</evidence>
<dbReference type="STRING" id="649333.SAMN04487989_1111"/>
<keyword evidence="16" id="KW-1185">Reference proteome</keyword>
<organism evidence="15 16">
    <name type="scientific">Bizionia echini</name>
    <dbReference type="NCBI Taxonomy" id="649333"/>
    <lineage>
        <taxon>Bacteria</taxon>
        <taxon>Pseudomonadati</taxon>
        <taxon>Bacteroidota</taxon>
        <taxon>Flavobacteriia</taxon>
        <taxon>Flavobacteriales</taxon>
        <taxon>Flavobacteriaceae</taxon>
        <taxon>Bizionia</taxon>
    </lineage>
</organism>
<dbReference type="GO" id="GO:0071555">
    <property type="term" value="P:cell wall organization"/>
    <property type="evidence" value="ECO:0007669"/>
    <property type="project" value="UniProtKB-KW"/>
</dbReference>
<evidence type="ECO:0000256" key="5">
    <source>
        <dbReference type="ARBA" id="ARBA00022840"/>
    </source>
</evidence>
<dbReference type="Pfam" id="PF02875">
    <property type="entry name" value="Mur_ligase_C"/>
    <property type="match status" value="1"/>
</dbReference>
<keyword evidence="9 10" id="KW-0961">Cell wall biogenesis/degradation</keyword>
<dbReference type="SUPFAM" id="SSF53623">
    <property type="entry name" value="MurD-like peptide ligases, catalytic domain"/>
    <property type="match status" value="1"/>
</dbReference>
<dbReference type="InterPro" id="IPR036615">
    <property type="entry name" value="Mur_ligase_C_dom_sf"/>
</dbReference>
<protein>
    <recommendedName>
        <fullName evidence="10 11">UDP-N-acetylmuramoyl-tripeptide--D-alanyl-D-alanine ligase</fullName>
        <ecNumber evidence="10 11">6.3.2.10</ecNumber>
    </recommendedName>
    <alternativeName>
        <fullName evidence="10">D-alanyl-D-alanine-adding enzyme</fullName>
    </alternativeName>
</protein>
<dbReference type="InterPro" id="IPR004101">
    <property type="entry name" value="Mur_ligase_C"/>
</dbReference>
<dbReference type="GO" id="GO:0008360">
    <property type="term" value="P:regulation of cell shape"/>
    <property type="evidence" value="ECO:0007669"/>
    <property type="project" value="UniProtKB-KW"/>
</dbReference>
<dbReference type="OrthoDB" id="9801978at2"/>
<comment type="function">
    <text evidence="10 11">Involved in cell wall formation. Catalyzes the final step in the synthesis of UDP-N-acetylmuramoyl-pentapeptide, the precursor of murein.</text>
</comment>
<feature type="domain" description="Mur ligase central" evidence="14">
    <location>
        <begin position="109"/>
        <end position="291"/>
    </location>
</feature>
<comment type="catalytic activity">
    <reaction evidence="10 11">
        <text>D-alanyl-D-alanine + UDP-N-acetyl-alpha-D-muramoyl-L-alanyl-gamma-D-glutamyl-meso-2,6-diaminopimelate + ATP = UDP-N-acetyl-alpha-D-muramoyl-L-alanyl-gamma-D-glutamyl-meso-2,6-diaminopimeloyl-D-alanyl-D-alanine + ADP + phosphate + H(+)</text>
        <dbReference type="Rhea" id="RHEA:28374"/>
        <dbReference type="ChEBI" id="CHEBI:15378"/>
        <dbReference type="ChEBI" id="CHEBI:30616"/>
        <dbReference type="ChEBI" id="CHEBI:43474"/>
        <dbReference type="ChEBI" id="CHEBI:57822"/>
        <dbReference type="ChEBI" id="CHEBI:61386"/>
        <dbReference type="ChEBI" id="CHEBI:83905"/>
        <dbReference type="ChEBI" id="CHEBI:456216"/>
        <dbReference type="EC" id="6.3.2.10"/>
    </reaction>
</comment>
<dbReference type="EC" id="6.3.2.10" evidence="10 11"/>
<keyword evidence="5 10" id="KW-0067">ATP-binding</keyword>
<accession>A0A1I5DQY9</accession>
<dbReference type="InterPro" id="IPR051046">
    <property type="entry name" value="MurCDEF_CellWall_CoF430Synth"/>
</dbReference>
<dbReference type="GO" id="GO:0047480">
    <property type="term" value="F:UDP-N-acetylmuramoyl-tripeptide-D-alanyl-D-alanine ligase activity"/>
    <property type="evidence" value="ECO:0007669"/>
    <property type="project" value="UniProtKB-UniRule"/>
</dbReference>
<dbReference type="GO" id="GO:0008766">
    <property type="term" value="F:UDP-N-acetylmuramoylalanyl-D-glutamyl-2,6-diaminopimelate-D-alanyl-D-alanine ligase activity"/>
    <property type="evidence" value="ECO:0007669"/>
    <property type="project" value="RHEA"/>
</dbReference>
<keyword evidence="8 10" id="KW-0131">Cell cycle</keyword>
<evidence type="ECO:0000256" key="6">
    <source>
        <dbReference type="ARBA" id="ARBA00022960"/>
    </source>
</evidence>
<dbReference type="InterPro" id="IPR013221">
    <property type="entry name" value="Mur_ligase_cen"/>
</dbReference>
<dbReference type="GO" id="GO:0051301">
    <property type="term" value="P:cell division"/>
    <property type="evidence" value="ECO:0007669"/>
    <property type="project" value="UniProtKB-KW"/>
</dbReference>
<proteinExistence type="inferred from homology"/>
<evidence type="ECO:0000256" key="1">
    <source>
        <dbReference type="ARBA" id="ARBA00022490"/>
    </source>
</evidence>
<dbReference type="InterPro" id="IPR000713">
    <property type="entry name" value="Mur_ligase_N"/>
</dbReference>
<dbReference type="SUPFAM" id="SSF53244">
    <property type="entry name" value="MurD-like peptide ligases, peptide-binding domain"/>
    <property type="match status" value="1"/>
</dbReference>
<evidence type="ECO:0000256" key="7">
    <source>
        <dbReference type="ARBA" id="ARBA00022984"/>
    </source>
</evidence>
<evidence type="ECO:0000259" key="14">
    <source>
        <dbReference type="Pfam" id="PF08245"/>
    </source>
</evidence>
<dbReference type="NCBIfam" id="TIGR01143">
    <property type="entry name" value="murF"/>
    <property type="match status" value="1"/>
</dbReference>
<dbReference type="InterPro" id="IPR005863">
    <property type="entry name" value="UDP-N-AcMur_synth"/>
</dbReference>
<dbReference type="Gene3D" id="3.40.1190.10">
    <property type="entry name" value="Mur-like, catalytic domain"/>
    <property type="match status" value="1"/>
</dbReference>
<dbReference type="Gene3D" id="3.90.190.20">
    <property type="entry name" value="Mur ligase, C-terminal domain"/>
    <property type="match status" value="1"/>
</dbReference>
<evidence type="ECO:0000259" key="12">
    <source>
        <dbReference type="Pfam" id="PF01225"/>
    </source>
</evidence>
<dbReference type="AlphaFoldDB" id="A0A1I5DQY9"/>
<keyword evidence="6 10" id="KW-0133">Cell shape</keyword>
<dbReference type="InterPro" id="IPR036565">
    <property type="entry name" value="Mur-like_cat_sf"/>
</dbReference>
<dbReference type="InterPro" id="IPR035911">
    <property type="entry name" value="MurE/MurF_N"/>
</dbReference>
<dbReference type="HAMAP" id="MF_02019">
    <property type="entry name" value="MurF"/>
    <property type="match status" value="1"/>
</dbReference>
<keyword evidence="4 10" id="KW-0547">Nucleotide-binding</keyword>
<reference evidence="16" key="1">
    <citation type="submission" date="2016-10" db="EMBL/GenBank/DDBJ databases">
        <authorList>
            <person name="Varghese N."/>
            <person name="Submissions S."/>
        </authorList>
    </citation>
    <scope>NUCLEOTIDE SEQUENCE [LARGE SCALE GENOMIC DNA]</scope>
    <source>
        <strain evidence="16">DSM 23925</strain>
    </source>
</reference>
<feature type="binding site" evidence="10">
    <location>
        <begin position="111"/>
        <end position="117"/>
    </location>
    <ligand>
        <name>ATP</name>
        <dbReference type="ChEBI" id="CHEBI:30616"/>
    </ligand>
</feature>
<comment type="subcellular location">
    <subcellularLocation>
        <location evidence="10 11">Cytoplasm</location>
    </subcellularLocation>
</comment>
<dbReference type="GO" id="GO:0005737">
    <property type="term" value="C:cytoplasm"/>
    <property type="evidence" value="ECO:0007669"/>
    <property type="project" value="UniProtKB-SubCell"/>
</dbReference>
<keyword evidence="1 10" id="KW-0963">Cytoplasm</keyword>
<evidence type="ECO:0000259" key="13">
    <source>
        <dbReference type="Pfam" id="PF02875"/>
    </source>
</evidence>
<evidence type="ECO:0000256" key="8">
    <source>
        <dbReference type="ARBA" id="ARBA00023306"/>
    </source>
</evidence>
<comment type="pathway">
    <text evidence="10 11">Cell wall biogenesis; peptidoglycan biosynthesis.</text>
</comment>
<sequence>MITIPLFEASVAIGGRPNKSISAMDYISNVTQISTEVKEGTLFVALIGKKFDGHDFVIEAQKKGAIAAIVEREIPNIEIPQIIVPSTEMALGDLGRIWRCRLETPLIAVTGSVGKTTTKELIAHILSKKFKTHKSRKNFNNQLGLPIELLRLERNHECSVVEFGMRGFNQINYLSKIARPNIGVITNIGLSHIGILKSRKNIAKAKAEIFQGMDGNGIAILNRDDEFFELISNQCHCRIISYGTNKDSDIHISDIELVQNIFPKFKLNGNEIILNNCTGEYNAYNSAVGYAIGLEMGMQINDIIEQLNSFKQPERRGTSIKLNNQAIILDSTYNAAPDSIIANLETISKRKRKNHRLICIIGEMLELGSHSIKAHKLIGKRINSLENKVDLLITVGDFAKYINQESSVSNKYHFKKSNLIDEKIYNSIQADDIILIQGSNSVRLDFIVEKLESIYGVYRKKNTAHNTV</sequence>
<dbReference type="Gene3D" id="3.40.1390.10">
    <property type="entry name" value="MurE/MurF, N-terminal domain"/>
    <property type="match status" value="1"/>
</dbReference>
<keyword evidence="7 10" id="KW-0573">Peptidoglycan synthesis</keyword>
<dbReference type="PANTHER" id="PTHR43024">
    <property type="entry name" value="UDP-N-ACETYLMURAMOYL-TRIPEPTIDE--D-ALANYL-D-ALANINE LIGASE"/>
    <property type="match status" value="1"/>
</dbReference>
<dbReference type="RefSeq" id="WP_092210111.1">
    <property type="nucleotide sequence ID" value="NZ_FOVN01000011.1"/>
</dbReference>
<dbReference type="SUPFAM" id="SSF63418">
    <property type="entry name" value="MurE/MurF N-terminal domain"/>
    <property type="match status" value="1"/>
</dbReference>
<evidence type="ECO:0000256" key="2">
    <source>
        <dbReference type="ARBA" id="ARBA00022598"/>
    </source>
</evidence>
<dbReference type="GO" id="GO:0009252">
    <property type="term" value="P:peptidoglycan biosynthetic process"/>
    <property type="evidence" value="ECO:0007669"/>
    <property type="project" value="UniProtKB-UniRule"/>
</dbReference>
<evidence type="ECO:0000256" key="11">
    <source>
        <dbReference type="RuleBase" id="RU004136"/>
    </source>
</evidence>
<evidence type="ECO:0000256" key="4">
    <source>
        <dbReference type="ARBA" id="ARBA00022741"/>
    </source>
</evidence>
<keyword evidence="3 10" id="KW-0132">Cell division</keyword>
<keyword evidence="2 10" id="KW-0436">Ligase</keyword>
<comment type="similarity">
    <text evidence="10">Belongs to the MurCDEF family. MurF subfamily.</text>
</comment>